<feature type="transmembrane region" description="Helical" evidence="6">
    <location>
        <begin position="290"/>
        <end position="310"/>
    </location>
</feature>
<evidence type="ECO:0000256" key="3">
    <source>
        <dbReference type="ARBA" id="ARBA00022692"/>
    </source>
</evidence>
<dbReference type="Pfam" id="PF03706">
    <property type="entry name" value="LPG_synthase_TM"/>
    <property type="match status" value="1"/>
</dbReference>
<dbReference type="GO" id="GO:0005886">
    <property type="term" value="C:plasma membrane"/>
    <property type="evidence" value="ECO:0007669"/>
    <property type="project" value="UniProtKB-SubCell"/>
</dbReference>
<name>A0A2M6WI11_9BACT</name>
<evidence type="ECO:0000313" key="8">
    <source>
        <dbReference type="Proteomes" id="UP000228635"/>
    </source>
</evidence>
<organism evidence="7 8">
    <name type="scientific">Candidatus Harrisonbacteria bacterium CG10_big_fil_rev_8_21_14_0_10_42_17</name>
    <dbReference type="NCBI Taxonomy" id="1974584"/>
    <lineage>
        <taxon>Bacteria</taxon>
        <taxon>Candidatus Harrisoniibacteriota</taxon>
    </lineage>
</organism>
<dbReference type="EMBL" id="PFBA01000023">
    <property type="protein sequence ID" value="PIT92427.1"/>
    <property type="molecule type" value="Genomic_DNA"/>
</dbReference>
<reference evidence="8" key="1">
    <citation type="submission" date="2017-09" db="EMBL/GenBank/DDBJ databases">
        <title>Depth-based differentiation of microbial function through sediment-hosted aquifers and enrichment of novel symbionts in the deep terrestrial subsurface.</title>
        <authorList>
            <person name="Probst A.J."/>
            <person name="Ladd B."/>
            <person name="Jarett J.K."/>
            <person name="Geller-Mcgrath D.E."/>
            <person name="Sieber C.M.K."/>
            <person name="Emerson J.B."/>
            <person name="Anantharaman K."/>
            <person name="Thomas B.C."/>
            <person name="Malmstrom R."/>
            <person name="Stieglmeier M."/>
            <person name="Klingl A."/>
            <person name="Woyke T."/>
            <person name="Ryan C.M."/>
            <person name="Banfield J.F."/>
        </authorList>
    </citation>
    <scope>NUCLEOTIDE SEQUENCE [LARGE SCALE GENOMIC DNA]</scope>
</reference>
<evidence type="ECO:0000256" key="4">
    <source>
        <dbReference type="ARBA" id="ARBA00022989"/>
    </source>
</evidence>
<dbReference type="Proteomes" id="UP000228635">
    <property type="component" value="Unassembled WGS sequence"/>
</dbReference>
<comment type="caution">
    <text evidence="7">The sequence shown here is derived from an EMBL/GenBank/DDBJ whole genome shotgun (WGS) entry which is preliminary data.</text>
</comment>
<evidence type="ECO:0000256" key="1">
    <source>
        <dbReference type="ARBA" id="ARBA00004651"/>
    </source>
</evidence>
<dbReference type="PANTHER" id="PTHR40277">
    <property type="entry name" value="BLL5419 PROTEIN"/>
    <property type="match status" value="1"/>
</dbReference>
<accession>A0A2M6WI11</accession>
<evidence type="ECO:0000313" key="7">
    <source>
        <dbReference type="EMBL" id="PIT92427.1"/>
    </source>
</evidence>
<comment type="subcellular location">
    <subcellularLocation>
        <location evidence="1">Cell membrane</location>
        <topology evidence="1">Multi-pass membrane protein</topology>
    </subcellularLocation>
</comment>
<feature type="transmembrane region" description="Helical" evidence="6">
    <location>
        <begin position="39"/>
        <end position="58"/>
    </location>
</feature>
<evidence type="ECO:0000256" key="6">
    <source>
        <dbReference type="SAM" id="Phobius"/>
    </source>
</evidence>
<dbReference type="NCBIfam" id="TIGR00374">
    <property type="entry name" value="flippase-like domain"/>
    <property type="match status" value="1"/>
</dbReference>
<dbReference type="AlphaFoldDB" id="A0A2M6WI11"/>
<feature type="transmembrane region" description="Helical" evidence="6">
    <location>
        <begin position="127"/>
        <end position="145"/>
    </location>
</feature>
<keyword evidence="4 6" id="KW-1133">Transmembrane helix</keyword>
<evidence type="ECO:0000256" key="2">
    <source>
        <dbReference type="ARBA" id="ARBA00022475"/>
    </source>
</evidence>
<proteinExistence type="predicted"/>
<protein>
    <recommendedName>
        <fullName evidence="9">TIGR00374 family protein</fullName>
    </recommendedName>
</protein>
<feature type="transmembrane region" description="Helical" evidence="6">
    <location>
        <begin position="247"/>
        <end position="270"/>
    </location>
</feature>
<sequence length="317" mass="34321">MKKSLAYIARLVVTIGLLVVLVKHINVKEVLAIVKNVNSGWFIVALGVGVGGLVVNAMRWREILKASKVEIPIMTVLRCNLVGVFYGIILPGGKVTGDTISAYRLIKDTGGKDDIKKYIISIVADRFVGVFAILSVIFSFFIINHPSTLLFKEQKDIVGIGLALLIVGGLSLMFVTRIAMVELKIKKNSLQWVNNIITKINLVFVLVGREKSKIFRAIIFGVTGVLAATISVFMLANALGIQQTFGVIGFSYLLATALIIVPITIAGIGLREGGMIYFLTQLGVNTTEAAALSILVLVVFFGFAILGGLIEMKRIIL</sequence>
<keyword evidence="2" id="KW-1003">Cell membrane</keyword>
<feature type="transmembrane region" description="Helical" evidence="6">
    <location>
        <begin position="214"/>
        <end position="235"/>
    </location>
</feature>
<feature type="transmembrane region" description="Helical" evidence="6">
    <location>
        <begin position="157"/>
        <end position="180"/>
    </location>
</feature>
<dbReference type="PANTHER" id="PTHR40277:SF1">
    <property type="entry name" value="BLL5419 PROTEIN"/>
    <property type="match status" value="1"/>
</dbReference>
<keyword evidence="5 6" id="KW-0472">Membrane</keyword>
<evidence type="ECO:0000256" key="5">
    <source>
        <dbReference type="ARBA" id="ARBA00023136"/>
    </source>
</evidence>
<keyword evidence="3 6" id="KW-0812">Transmembrane</keyword>
<gene>
    <name evidence="7" type="ORF">COU08_02430</name>
</gene>
<feature type="transmembrane region" description="Helical" evidence="6">
    <location>
        <begin position="7"/>
        <end position="27"/>
    </location>
</feature>
<evidence type="ECO:0008006" key="9">
    <source>
        <dbReference type="Google" id="ProtNLM"/>
    </source>
</evidence>
<dbReference type="InterPro" id="IPR022791">
    <property type="entry name" value="L-PG_synthase/AglD"/>
</dbReference>